<evidence type="ECO:0000256" key="1">
    <source>
        <dbReference type="SAM" id="SignalP"/>
    </source>
</evidence>
<sequence>MNIKAGVCAFIFFFIFITPNIHAQNVEGSEEQELEYLELIMNILRHHLEAIELLTQKESKYYDNIVNHAAALWHTSNLLDHIYPDKDQINDREWPWADKQEFDERVMANRAATNKLRKAAKVWLKDRDQEKILASLEELKKSCRSCHKSLRDWP</sequence>
<dbReference type="InterPro" id="IPR002321">
    <property type="entry name" value="Cyt_c_II"/>
</dbReference>
<feature type="signal peptide" evidence="1">
    <location>
        <begin position="1"/>
        <end position="23"/>
    </location>
</feature>
<dbReference type="Pfam" id="PF01322">
    <property type="entry name" value="Cytochrom_C_2"/>
    <property type="match status" value="1"/>
</dbReference>
<proteinExistence type="predicted"/>
<dbReference type="PROSITE" id="PS51009">
    <property type="entry name" value="CYTCII"/>
    <property type="match status" value="1"/>
</dbReference>
<feature type="chain" id="PRO_5039469363" evidence="1">
    <location>
        <begin position="24"/>
        <end position="154"/>
    </location>
</feature>
<protein>
    <submittedName>
        <fullName evidence="2">Cytochrome c</fullName>
    </submittedName>
</protein>
<dbReference type="Gene3D" id="1.20.120.10">
    <property type="entry name" value="Cytochrome c/b562"/>
    <property type="match status" value="1"/>
</dbReference>
<dbReference type="GO" id="GO:0022900">
    <property type="term" value="P:electron transport chain"/>
    <property type="evidence" value="ECO:0007669"/>
    <property type="project" value="InterPro"/>
</dbReference>
<gene>
    <name evidence="2" type="ORF">JAZ04_20000</name>
</gene>
<accession>A0A9E4K934</accession>
<dbReference type="SUPFAM" id="SSF47175">
    <property type="entry name" value="Cytochromes"/>
    <property type="match status" value="1"/>
</dbReference>
<dbReference type="GO" id="GO:0009055">
    <property type="term" value="F:electron transfer activity"/>
    <property type="evidence" value="ECO:0007669"/>
    <property type="project" value="InterPro"/>
</dbReference>
<name>A0A9E4K934_9GAMM</name>
<evidence type="ECO:0000313" key="3">
    <source>
        <dbReference type="Proteomes" id="UP000886687"/>
    </source>
</evidence>
<dbReference type="Proteomes" id="UP000886687">
    <property type="component" value="Unassembled WGS sequence"/>
</dbReference>
<reference evidence="2" key="1">
    <citation type="journal article" date="2021" name="Proc. Natl. Acad. Sci. U.S.A.">
        <title>Global biogeography of chemosynthetic symbionts reveals both localized and globally distributed symbiont groups. .</title>
        <authorList>
            <person name="Osvatic J.T."/>
            <person name="Wilkins L.G.E."/>
            <person name="Leibrecht L."/>
            <person name="Leray M."/>
            <person name="Zauner S."/>
            <person name="Polzin J."/>
            <person name="Camacho Y."/>
            <person name="Gros O."/>
            <person name="van Gils J.A."/>
            <person name="Eisen J.A."/>
            <person name="Petersen J.M."/>
            <person name="Yuen B."/>
        </authorList>
    </citation>
    <scope>NUCLEOTIDE SEQUENCE</scope>
    <source>
        <strain evidence="2">MAGL173</strain>
    </source>
</reference>
<dbReference type="InterPro" id="IPR010980">
    <property type="entry name" value="Cyt_c/b562"/>
</dbReference>
<organism evidence="2 3">
    <name type="scientific">Candidatus Thiodiazotropha lotti</name>
    <dbReference type="NCBI Taxonomy" id="2792787"/>
    <lineage>
        <taxon>Bacteria</taxon>
        <taxon>Pseudomonadati</taxon>
        <taxon>Pseudomonadota</taxon>
        <taxon>Gammaproteobacteria</taxon>
        <taxon>Chromatiales</taxon>
        <taxon>Sedimenticolaceae</taxon>
        <taxon>Candidatus Thiodiazotropha</taxon>
    </lineage>
</organism>
<dbReference type="GO" id="GO:0020037">
    <property type="term" value="F:heme binding"/>
    <property type="evidence" value="ECO:0007669"/>
    <property type="project" value="InterPro"/>
</dbReference>
<keyword evidence="1" id="KW-0732">Signal</keyword>
<evidence type="ECO:0000313" key="2">
    <source>
        <dbReference type="EMBL" id="MCG7941123.1"/>
    </source>
</evidence>
<comment type="caution">
    <text evidence="2">The sequence shown here is derived from an EMBL/GenBank/DDBJ whole genome shotgun (WGS) entry which is preliminary data.</text>
</comment>
<dbReference type="GO" id="GO:0005506">
    <property type="term" value="F:iron ion binding"/>
    <property type="evidence" value="ECO:0007669"/>
    <property type="project" value="InterPro"/>
</dbReference>
<dbReference type="AlphaFoldDB" id="A0A9E4K934"/>
<dbReference type="EMBL" id="JAEPDI010000020">
    <property type="protein sequence ID" value="MCG7941123.1"/>
    <property type="molecule type" value="Genomic_DNA"/>
</dbReference>